<dbReference type="PANTHER" id="PTHR13600:SF33">
    <property type="entry name" value="LEUCINE CARBOXYL METHYLTRANSFERASE 1"/>
    <property type="match status" value="1"/>
</dbReference>
<keyword evidence="6 7" id="KW-0949">S-adenosyl-L-methionine</keyword>
<dbReference type="GO" id="GO:0009966">
    <property type="term" value="P:regulation of signal transduction"/>
    <property type="evidence" value="ECO:0007669"/>
    <property type="project" value="UniProtKB-ARBA"/>
</dbReference>
<dbReference type="PANTHER" id="PTHR13600">
    <property type="entry name" value="LEUCINE CARBOXYL METHYLTRANSFERASE"/>
    <property type="match status" value="1"/>
</dbReference>
<evidence type="ECO:0000256" key="8">
    <source>
        <dbReference type="PIRSR" id="PIRSR016305-1"/>
    </source>
</evidence>
<dbReference type="PIRSF" id="PIRSF016305">
    <property type="entry name" value="LCM_mtfrase"/>
    <property type="match status" value="1"/>
</dbReference>
<reference evidence="10" key="1">
    <citation type="submission" date="2024-02" db="UniProtKB">
        <authorList>
            <consortium name="WormBaseParasite"/>
        </authorList>
    </citation>
    <scope>IDENTIFICATION</scope>
</reference>
<evidence type="ECO:0000256" key="7">
    <source>
        <dbReference type="PIRNR" id="PIRNR016305"/>
    </source>
</evidence>
<dbReference type="GO" id="GO:0018423">
    <property type="term" value="F:protein C-terminal leucine carboxyl O-methyltransferase activity"/>
    <property type="evidence" value="ECO:0007669"/>
    <property type="project" value="UniProtKB-EC"/>
</dbReference>
<proteinExistence type="inferred from homology"/>
<keyword evidence="4 7" id="KW-0489">Methyltransferase</keyword>
<evidence type="ECO:0000256" key="1">
    <source>
        <dbReference type="ARBA" id="ARBA00000724"/>
    </source>
</evidence>
<accession>A0AAF3FIF8</accession>
<sequence length="335" mass="38350">METEADFGENHFGGEVSLRRRTNSTCTDDYNVQRTNDDATQCKYVAVQMHYFEDPFIHRFFFNTPDTPLRRDPEISIGYWARISAINKYVDDFLLAHPDGQILNLGCGFDTLFWRLKALGKVFSKVIEVDFSSVTARKIRQILKPGKPNLVELFSQPPQEVQHCDLHCGDYELVGADIRQWNELKEKLDCAKVDFTLPTMVITECVLVYMSEDQSASLLANLRNFFGKIVLINYEQLNTNDTFGKVMQENLAQRGLNLSGLAPCESGEKQKARFEAAGFPHVQVLDMSTIYKTQLDQTERKRIEAIEHLDEMELLYQLLQHYGIVIGSTEPLTSN</sequence>
<keyword evidence="9" id="KW-1185">Reference proteome</keyword>
<dbReference type="InterPro" id="IPR007213">
    <property type="entry name" value="Ppm1/Ppm2/Tcmp"/>
</dbReference>
<dbReference type="WBParaSite" id="MBELARI_LOCUS5864">
    <property type="protein sequence ID" value="MBELARI_LOCUS5864"/>
    <property type="gene ID" value="MBELARI_LOCUS5864"/>
</dbReference>
<dbReference type="Pfam" id="PF04072">
    <property type="entry name" value="LCM"/>
    <property type="match status" value="1"/>
</dbReference>
<evidence type="ECO:0000256" key="3">
    <source>
        <dbReference type="ARBA" id="ARBA00010703"/>
    </source>
</evidence>
<dbReference type="EC" id="2.1.1.233" evidence="7"/>
<feature type="binding site" evidence="8">
    <location>
        <position position="106"/>
    </location>
    <ligand>
        <name>S-adenosyl-L-methionine</name>
        <dbReference type="ChEBI" id="CHEBI:59789"/>
    </ligand>
</feature>
<comment type="similarity">
    <text evidence="3 7">Belongs to the methyltransferase superfamily. LCMT family.</text>
</comment>
<evidence type="ECO:0000256" key="6">
    <source>
        <dbReference type="ARBA" id="ARBA00022691"/>
    </source>
</evidence>
<comment type="function">
    <text evidence="2 7">Methylates the carboxyl group of the C-terminal leucine residue of protein phosphatase 2A catalytic subunits to form alpha-leucine ester residues.</text>
</comment>
<dbReference type="Proteomes" id="UP000887575">
    <property type="component" value="Unassembled WGS sequence"/>
</dbReference>
<dbReference type="InterPro" id="IPR029063">
    <property type="entry name" value="SAM-dependent_MTases_sf"/>
</dbReference>
<feature type="binding site" evidence="8">
    <location>
        <begin position="177"/>
        <end position="178"/>
    </location>
    <ligand>
        <name>S-adenosyl-L-methionine</name>
        <dbReference type="ChEBI" id="CHEBI:59789"/>
    </ligand>
</feature>
<dbReference type="FunFam" id="3.40.50.150:FF:000092">
    <property type="entry name" value="Leucine carboxyl methyltransferase 1"/>
    <property type="match status" value="1"/>
</dbReference>
<dbReference type="SUPFAM" id="SSF53335">
    <property type="entry name" value="S-adenosyl-L-methionine-dependent methyltransferases"/>
    <property type="match status" value="1"/>
</dbReference>
<dbReference type="InterPro" id="IPR016651">
    <property type="entry name" value="LCMT1"/>
</dbReference>
<evidence type="ECO:0000256" key="4">
    <source>
        <dbReference type="ARBA" id="ARBA00022603"/>
    </source>
</evidence>
<dbReference type="Gene3D" id="3.40.50.150">
    <property type="entry name" value="Vaccinia Virus protein VP39"/>
    <property type="match status" value="1"/>
</dbReference>
<evidence type="ECO:0000313" key="10">
    <source>
        <dbReference type="WBParaSite" id="MBELARI_LOCUS5864"/>
    </source>
</evidence>
<feature type="binding site" evidence="8">
    <location>
        <position position="82"/>
    </location>
    <ligand>
        <name>S-adenosyl-L-methionine</name>
        <dbReference type="ChEBI" id="CHEBI:59789"/>
    </ligand>
</feature>
<dbReference type="AlphaFoldDB" id="A0AAF3FIF8"/>
<protein>
    <recommendedName>
        <fullName evidence="7">Leucine carboxyl methyltransferase 1</fullName>
        <ecNumber evidence="7">2.1.1.233</ecNumber>
    </recommendedName>
</protein>
<keyword evidence="5 7" id="KW-0808">Transferase</keyword>
<organism evidence="9 10">
    <name type="scientific">Mesorhabditis belari</name>
    <dbReference type="NCBI Taxonomy" id="2138241"/>
    <lineage>
        <taxon>Eukaryota</taxon>
        <taxon>Metazoa</taxon>
        <taxon>Ecdysozoa</taxon>
        <taxon>Nematoda</taxon>
        <taxon>Chromadorea</taxon>
        <taxon>Rhabditida</taxon>
        <taxon>Rhabditina</taxon>
        <taxon>Rhabditomorpha</taxon>
        <taxon>Rhabditoidea</taxon>
        <taxon>Rhabditidae</taxon>
        <taxon>Mesorhabditinae</taxon>
        <taxon>Mesorhabditis</taxon>
    </lineage>
</organism>
<name>A0AAF3FIF8_9BILA</name>
<evidence type="ECO:0000256" key="5">
    <source>
        <dbReference type="ARBA" id="ARBA00022679"/>
    </source>
</evidence>
<dbReference type="GO" id="GO:0032259">
    <property type="term" value="P:methylation"/>
    <property type="evidence" value="ECO:0007669"/>
    <property type="project" value="UniProtKB-KW"/>
</dbReference>
<dbReference type="GO" id="GO:0005829">
    <property type="term" value="C:cytosol"/>
    <property type="evidence" value="ECO:0007669"/>
    <property type="project" value="TreeGrafter"/>
</dbReference>
<evidence type="ECO:0000256" key="2">
    <source>
        <dbReference type="ARBA" id="ARBA00003455"/>
    </source>
</evidence>
<feature type="binding site" evidence="8">
    <location>
        <position position="204"/>
    </location>
    <ligand>
        <name>S-adenosyl-L-methionine</name>
        <dbReference type="ChEBI" id="CHEBI:59789"/>
    </ligand>
</feature>
<evidence type="ECO:0000313" key="9">
    <source>
        <dbReference type="Proteomes" id="UP000887575"/>
    </source>
</evidence>
<comment type="catalytic activity">
    <reaction evidence="1 7">
        <text>[phosphatase 2A protein]-C-terminal L-leucine + S-adenosyl-L-methionine = [phosphatase 2A protein]-C-terminal L-leucine methyl ester + S-adenosyl-L-homocysteine</text>
        <dbReference type="Rhea" id="RHEA:48544"/>
        <dbReference type="Rhea" id="RHEA-COMP:12134"/>
        <dbReference type="Rhea" id="RHEA-COMP:12135"/>
        <dbReference type="ChEBI" id="CHEBI:57856"/>
        <dbReference type="ChEBI" id="CHEBI:59789"/>
        <dbReference type="ChEBI" id="CHEBI:90516"/>
        <dbReference type="ChEBI" id="CHEBI:90517"/>
        <dbReference type="EC" id="2.1.1.233"/>
    </reaction>
</comment>